<dbReference type="PRINTS" id="PR00792">
    <property type="entry name" value="PEPSIN"/>
</dbReference>
<dbReference type="EMBL" id="JABBWM010000130">
    <property type="protein sequence ID" value="KAG2087628.1"/>
    <property type="molecule type" value="Genomic_DNA"/>
</dbReference>
<evidence type="ECO:0000256" key="2">
    <source>
        <dbReference type="ARBA" id="ARBA00022750"/>
    </source>
</evidence>
<proteinExistence type="inferred from homology"/>
<evidence type="ECO:0000313" key="6">
    <source>
        <dbReference type="EMBL" id="KAG2087628.1"/>
    </source>
</evidence>
<dbReference type="PANTHER" id="PTHR47966:SF51">
    <property type="entry name" value="BETA-SITE APP-CLEAVING ENZYME, ISOFORM A-RELATED"/>
    <property type="match status" value="1"/>
</dbReference>
<keyword evidence="4" id="KW-0732">Signal</keyword>
<sequence length="446" mass="47603">MVTSGLLSSLLALPGLAFFSLSASALPHPQTASSTSILKLAVRINSYGIKNIAVADRARIQTLQAGGSSSISLTNNVTTYTADIGVGSPAMYCKLLVVLQFLYLTYCRFHTDTVLVDTGSSNTWIGANKAYTKTATSEDTGNTFSVQYGIGSVSGEEYTDTVTLNSDLVIENQSIGGWMAWILGLGPVDLTQGTVSNTDEVATVTDNLYKQRTIGSEVLGVFFAPASSDDSSGELTFGGYDSSKITGDISYVPITSTSPASTYWGIDQSISYGSMPILDETAGIVDTGTTLILLASDAFDKYQSATGATCNAEVGLLQISSDQYKKLSFLYFTIGGVTYELTPNAQIWPRSLNSAIGGTINGIYLVVSSTGTPSDSGLDFTNGYCFLERFYSVFDTTNSRVGFATTKYTDATTNYIHKELAAERQGHSFCLHVELPAHKERAHLVM</sequence>
<gene>
    <name evidence="6" type="ORF">F5147DRAFT_790624</name>
</gene>
<dbReference type="InterPro" id="IPR034164">
    <property type="entry name" value="Pepsin-like_dom"/>
</dbReference>
<reference evidence="6" key="1">
    <citation type="journal article" date="2020" name="New Phytol.">
        <title>Comparative genomics reveals dynamic genome evolution in host specialist ectomycorrhizal fungi.</title>
        <authorList>
            <person name="Lofgren L.A."/>
            <person name="Nguyen N.H."/>
            <person name="Vilgalys R."/>
            <person name="Ruytinx J."/>
            <person name="Liao H.L."/>
            <person name="Branco S."/>
            <person name="Kuo A."/>
            <person name="LaButti K."/>
            <person name="Lipzen A."/>
            <person name="Andreopoulos W."/>
            <person name="Pangilinan J."/>
            <person name="Riley R."/>
            <person name="Hundley H."/>
            <person name="Na H."/>
            <person name="Barry K."/>
            <person name="Grigoriev I.V."/>
            <person name="Stajich J.E."/>
            <person name="Kennedy P.G."/>
        </authorList>
    </citation>
    <scope>NUCLEOTIDE SEQUENCE</scope>
    <source>
        <strain evidence="6">FC423</strain>
    </source>
</reference>
<dbReference type="CDD" id="cd05471">
    <property type="entry name" value="pepsin_like"/>
    <property type="match status" value="1"/>
</dbReference>
<protein>
    <submittedName>
        <fullName evidence="6">Acid protease</fullName>
    </submittedName>
</protein>
<dbReference type="GO" id="GO:0004190">
    <property type="term" value="F:aspartic-type endopeptidase activity"/>
    <property type="evidence" value="ECO:0007669"/>
    <property type="project" value="UniProtKB-KW"/>
</dbReference>
<comment type="caution">
    <text evidence="6">The sequence shown here is derived from an EMBL/GenBank/DDBJ whole genome shotgun (WGS) entry which is preliminary data.</text>
</comment>
<dbReference type="RefSeq" id="XP_041285283.1">
    <property type="nucleotide sequence ID" value="XM_041443047.1"/>
</dbReference>
<dbReference type="PROSITE" id="PS00141">
    <property type="entry name" value="ASP_PROTEASE"/>
    <property type="match status" value="2"/>
</dbReference>
<dbReference type="InterPro" id="IPR001461">
    <property type="entry name" value="Aspartic_peptidase_A1"/>
</dbReference>
<dbReference type="OrthoDB" id="660550at2759"/>
<dbReference type="GeneID" id="64705306"/>
<accession>A0A9P7JM89</accession>
<dbReference type="InterPro" id="IPR001969">
    <property type="entry name" value="Aspartic_peptidase_AS"/>
</dbReference>
<evidence type="ECO:0000313" key="7">
    <source>
        <dbReference type="Proteomes" id="UP000823399"/>
    </source>
</evidence>
<keyword evidence="2 3" id="KW-0064">Aspartyl protease</keyword>
<feature type="domain" description="Peptidase A1" evidence="5">
    <location>
        <begin position="100"/>
        <end position="404"/>
    </location>
</feature>
<keyword evidence="3 6" id="KW-0645">Protease</keyword>
<feature type="signal peptide" evidence="4">
    <location>
        <begin position="1"/>
        <end position="25"/>
    </location>
</feature>
<dbReference type="InterPro" id="IPR021109">
    <property type="entry name" value="Peptidase_aspartic_dom_sf"/>
</dbReference>
<dbReference type="PROSITE" id="PS51767">
    <property type="entry name" value="PEPTIDASE_A1"/>
    <property type="match status" value="1"/>
</dbReference>
<feature type="chain" id="PRO_5040511016" evidence="4">
    <location>
        <begin position="26"/>
        <end position="446"/>
    </location>
</feature>
<dbReference type="SUPFAM" id="SSF50630">
    <property type="entry name" value="Acid proteases"/>
    <property type="match status" value="1"/>
</dbReference>
<dbReference type="Gene3D" id="2.40.70.10">
    <property type="entry name" value="Acid Proteases"/>
    <property type="match status" value="2"/>
</dbReference>
<organism evidence="6 7">
    <name type="scientific">Suillus discolor</name>
    <dbReference type="NCBI Taxonomy" id="1912936"/>
    <lineage>
        <taxon>Eukaryota</taxon>
        <taxon>Fungi</taxon>
        <taxon>Dikarya</taxon>
        <taxon>Basidiomycota</taxon>
        <taxon>Agaricomycotina</taxon>
        <taxon>Agaricomycetes</taxon>
        <taxon>Agaricomycetidae</taxon>
        <taxon>Boletales</taxon>
        <taxon>Suillineae</taxon>
        <taxon>Suillaceae</taxon>
        <taxon>Suillus</taxon>
    </lineage>
</organism>
<evidence type="ECO:0000259" key="5">
    <source>
        <dbReference type="PROSITE" id="PS51767"/>
    </source>
</evidence>
<evidence type="ECO:0000256" key="3">
    <source>
        <dbReference type="RuleBase" id="RU000454"/>
    </source>
</evidence>
<dbReference type="PANTHER" id="PTHR47966">
    <property type="entry name" value="BETA-SITE APP-CLEAVING ENZYME, ISOFORM A-RELATED"/>
    <property type="match status" value="1"/>
</dbReference>
<evidence type="ECO:0000256" key="4">
    <source>
        <dbReference type="SAM" id="SignalP"/>
    </source>
</evidence>
<evidence type="ECO:0000256" key="1">
    <source>
        <dbReference type="ARBA" id="ARBA00007447"/>
    </source>
</evidence>
<comment type="similarity">
    <text evidence="1 3">Belongs to the peptidase A1 family.</text>
</comment>
<dbReference type="Proteomes" id="UP000823399">
    <property type="component" value="Unassembled WGS sequence"/>
</dbReference>
<name>A0A9P7JM89_9AGAM</name>
<dbReference type="GO" id="GO:0006508">
    <property type="term" value="P:proteolysis"/>
    <property type="evidence" value="ECO:0007669"/>
    <property type="project" value="UniProtKB-KW"/>
</dbReference>
<keyword evidence="7" id="KW-1185">Reference proteome</keyword>
<dbReference type="InterPro" id="IPR033121">
    <property type="entry name" value="PEPTIDASE_A1"/>
</dbReference>
<dbReference type="AlphaFoldDB" id="A0A9P7JM89"/>
<keyword evidence="3" id="KW-0378">Hydrolase</keyword>
<dbReference type="Pfam" id="PF00026">
    <property type="entry name" value="Asp"/>
    <property type="match status" value="1"/>
</dbReference>